<protein>
    <submittedName>
        <fullName evidence="2">Carbohydrate-binding module family 13 protein</fullName>
    </submittedName>
</protein>
<proteinExistence type="predicted"/>
<dbReference type="SUPFAM" id="SSF50370">
    <property type="entry name" value="Ricin B-like lectins"/>
    <property type="match status" value="1"/>
</dbReference>
<evidence type="ECO:0000313" key="3">
    <source>
        <dbReference type="Proteomes" id="UP001362999"/>
    </source>
</evidence>
<feature type="domain" description="Ricin B lectin" evidence="1">
    <location>
        <begin position="5"/>
        <end position="85"/>
    </location>
</feature>
<reference evidence="2 3" key="1">
    <citation type="journal article" date="2024" name="J Genomics">
        <title>Draft genome sequencing and assembly of Favolaschia claudopus CIRM-BRFM 2984 isolated from oak limbs.</title>
        <authorList>
            <person name="Navarro D."/>
            <person name="Drula E."/>
            <person name="Chaduli D."/>
            <person name="Cazenave R."/>
            <person name="Ahrendt S."/>
            <person name="Wang J."/>
            <person name="Lipzen A."/>
            <person name="Daum C."/>
            <person name="Barry K."/>
            <person name="Grigoriev I.V."/>
            <person name="Favel A."/>
            <person name="Rosso M.N."/>
            <person name="Martin F."/>
        </authorList>
    </citation>
    <scope>NUCLEOTIDE SEQUENCE [LARGE SCALE GENOMIC DNA]</scope>
    <source>
        <strain evidence="2 3">CIRM-BRFM 2984</strain>
    </source>
</reference>
<accession>A0AAW0CIP8</accession>
<dbReference type="Pfam" id="PF14200">
    <property type="entry name" value="RicinB_lectin_2"/>
    <property type="match status" value="1"/>
</dbReference>
<keyword evidence="3" id="KW-1185">Reference proteome</keyword>
<dbReference type="Gene3D" id="2.80.10.50">
    <property type="match status" value="2"/>
</dbReference>
<dbReference type="AlphaFoldDB" id="A0AAW0CIP8"/>
<gene>
    <name evidence="2" type="ORF">R3P38DRAFT_3350586</name>
</gene>
<dbReference type="InterPro" id="IPR000772">
    <property type="entry name" value="Ricin_B_lectin"/>
</dbReference>
<dbReference type="InterPro" id="IPR035992">
    <property type="entry name" value="Ricin_B-like_lectins"/>
</dbReference>
<evidence type="ECO:0000259" key="1">
    <source>
        <dbReference type="Pfam" id="PF14200"/>
    </source>
</evidence>
<dbReference type="Proteomes" id="UP001362999">
    <property type="component" value="Unassembled WGS sequence"/>
</dbReference>
<organism evidence="2 3">
    <name type="scientific">Favolaschia claudopus</name>
    <dbReference type="NCBI Taxonomy" id="2862362"/>
    <lineage>
        <taxon>Eukaryota</taxon>
        <taxon>Fungi</taxon>
        <taxon>Dikarya</taxon>
        <taxon>Basidiomycota</taxon>
        <taxon>Agaricomycotina</taxon>
        <taxon>Agaricomycetes</taxon>
        <taxon>Agaricomycetidae</taxon>
        <taxon>Agaricales</taxon>
        <taxon>Marasmiineae</taxon>
        <taxon>Mycenaceae</taxon>
        <taxon>Favolaschia</taxon>
    </lineage>
</organism>
<name>A0AAW0CIP8_9AGAR</name>
<evidence type="ECO:0000313" key="2">
    <source>
        <dbReference type="EMBL" id="KAK7038611.1"/>
    </source>
</evidence>
<dbReference type="EMBL" id="JAWWNJ010000017">
    <property type="protein sequence ID" value="KAK7038611.1"/>
    <property type="molecule type" value="Genomic_DNA"/>
</dbReference>
<comment type="caution">
    <text evidence="2">The sequence shown here is derived from an EMBL/GenBank/DDBJ whole genome shotgun (WGS) entry which is preliminary data.</text>
</comment>
<sequence>MPVFNGTYTITNFQSHTRLDLAAVTPPKETKVVGWEPHKPTHPDYLNQVWTIQPNTERKGFDAYTIVNKRSGTFLELLGGNSTDGFGVTCSKKASDDDAGAVYQEWEFVKIKDGYYKVRNVASQNFLDIDSGYVASCNPPSRLPPPHLEKQH</sequence>